<gene>
    <name evidence="3" type="ORF">ACFPKY_22045</name>
</gene>
<protein>
    <submittedName>
        <fullName evidence="3">Universal stress protein</fullName>
    </submittedName>
</protein>
<comment type="caution">
    <text evidence="3">The sequence shown here is derived from an EMBL/GenBank/DDBJ whole genome shotgun (WGS) entry which is preliminary data.</text>
</comment>
<dbReference type="PANTHER" id="PTHR46268">
    <property type="entry name" value="STRESS RESPONSE PROTEIN NHAX"/>
    <property type="match status" value="1"/>
</dbReference>
<dbReference type="CDD" id="cd00293">
    <property type="entry name" value="USP-like"/>
    <property type="match status" value="1"/>
</dbReference>
<dbReference type="EMBL" id="JBHSMD010000011">
    <property type="protein sequence ID" value="MFC5495804.1"/>
    <property type="molecule type" value="Genomic_DNA"/>
</dbReference>
<proteinExistence type="inferred from homology"/>
<dbReference type="InterPro" id="IPR006015">
    <property type="entry name" value="Universal_stress_UspA"/>
</dbReference>
<dbReference type="PANTHER" id="PTHR46268:SF6">
    <property type="entry name" value="UNIVERSAL STRESS PROTEIN UP12"/>
    <property type="match status" value="1"/>
</dbReference>
<organism evidence="3 4">
    <name type="scientific">Nocardioides caricicola</name>
    <dbReference type="NCBI Taxonomy" id="634770"/>
    <lineage>
        <taxon>Bacteria</taxon>
        <taxon>Bacillati</taxon>
        <taxon>Actinomycetota</taxon>
        <taxon>Actinomycetes</taxon>
        <taxon>Propionibacteriales</taxon>
        <taxon>Nocardioidaceae</taxon>
        <taxon>Nocardioides</taxon>
    </lineage>
</organism>
<dbReference type="Proteomes" id="UP001595956">
    <property type="component" value="Unassembled WGS sequence"/>
</dbReference>
<keyword evidence="4" id="KW-1185">Reference proteome</keyword>
<dbReference type="SUPFAM" id="SSF52402">
    <property type="entry name" value="Adenine nucleotide alpha hydrolases-like"/>
    <property type="match status" value="2"/>
</dbReference>
<comment type="similarity">
    <text evidence="1">Belongs to the universal stress protein A family.</text>
</comment>
<sequence length="312" mass="32666">MNAISTRGSVVVGVDGTATNRGALRYAVQECRRTGAALELVHVLPDLVAVSPLVPMVPADLTPSGAAVLARAVADVRALGTAVEPTTRLRHGTRAAELLRAAEDARALVVGRDDRPVGYRLVDGDTATRVAARASVPVVEVPPEWRERGVTEPDGGVVVVGVKSPAHAAAVLGQAFAVADVRGARLVVLHAWHLPSAYDDIIEGRVAREQVEREGTAEVQELLHPWLVAYPDVAATVRIVHDRPAHALVAASREADLLVIVRRGHGVPAAVHLGGTARAALRHAACPVMVVPPSQVPDAPPLALEAEGQAMK</sequence>
<evidence type="ECO:0000259" key="2">
    <source>
        <dbReference type="Pfam" id="PF00582"/>
    </source>
</evidence>
<dbReference type="RefSeq" id="WP_345182397.1">
    <property type="nucleotide sequence ID" value="NZ_BAABFQ010000010.1"/>
</dbReference>
<evidence type="ECO:0000313" key="3">
    <source>
        <dbReference type="EMBL" id="MFC5495804.1"/>
    </source>
</evidence>
<dbReference type="PRINTS" id="PR01438">
    <property type="entry name" value="UNVRSLSTRESS"/>
</dbReference>
<feature type="domain" description="UspA" evidence="2">
    <location>
        <begin position="9"/>
        <end position="141"/>
    </location>
</feature>
<evidence type="ECO:0000256" key="1">
    <source>
        <dbReference type="ARBA" id="ARBA00008791"/>
    </source>
</evidence>
<dbReference type="Pfam" id="PF00582">
    <property type="entry name" value="Usp"/>
    <property type="match status" value="2"/>
</dbReference>
<dbReference type="Gene3D" id="3.40.50.620">
    <property type="entry name" value="HUPs"/>
    <property type="match status" value="2"/>
</dbReference>
<dbReference type="InterPro" id="IPR006016">
    <property type="entry name" value="UspA"/>
</dbReference>
<evidence type="ECO:0000313" key="4">
    <source>
        <dbReference type="Proteomes" id="UP001595956"/>
    </source>
</evidence>
<dbReference type="InterPro" id="IPR014729">
    <property type="entry name" value="Rossmann-like_a/b/a_fold"/>
</dbReference>
<accession>A0ABW0NA31</accession>
<reference evidence="4" key="1">
    <citation type="journal article" date="2019" name="Int. J. Syst. Evol. Microbiol.">
        <title>The Global Catalogue of Microorganisms (GCM) 10K type strain sequencing project: providing services to taxonomists for standard genome sequencing and annotation.</title>
        <authorList>
            <consortium name="The Broad Institute Genomics Platform"/>
            <consortium name="The Broad Institute Genome Sequencing Center for Infectious Disease"/>
            <person name="Wu L."/>
            <person name="Ma J."/>
        </authorList>
    </citation>
    <scope>NUCLEOTIDE SEQUENCE [LARGE SCALE GENOMIC DNA]</scope>
    <source>
        <strain evidence="4">KACC 13778</strain>
    </source>
</reference>
<feature type="domain" description="UspA" evidence="2">
    <location>
        <begin position="158"/>
        <end position="292"/>
    </location>
</feature>
<name>A0ABW0NA31_9ACTN</name>